<sequence>MWGPAEHVACRLARPLFQQTHSKEALRFVCFLHSFTLSFSLFLALSQFFGHPGRPNEESRIKLCSGPIMNRDEKRNLRQTNA</sequence>
<evidence type="ECO:0000256" key="1">
    <source>
        <dbReference type="SAM" id="Phobius"/>
    </source>
</evidence>
<dbReference type="AlphaFoldDB" id="A0A448XI25"/>
<dbReference type="EMBL" id="CAAALY010254559">
    <property type="protein sequence ID" value="VEL37301.1"/>
    <property type="molecule type" value="Genomic_DNA"/>
</dbReference>
<accession>A0A448XI25</accession>
<keyword evidence="3" id="KW-1185">Reference proteome</keyword>
<comment type="caution">
    <text evidence="2">The sequence shown here is derived from an EMBL/GenBank/DDBJ whole genome shotgun (WGS) entry which is preliminary data.</text>
</comment>
<keyword evidence="1" id="KW-0472">Membrane</keyword>
<evidence type="ECO:0000313" key="2">
    <source>
        <dbReference type="EMBL" id="VEL37301.1"/>
    </source>
</evidence>
<reference evidence="2" key="1">
    <citation type="submission" date="2018-11" db="EMBL/GenBank/DDBJ databases">
        <authorList>
            <consortium name="Pathogen Informatics"/>
        </authorList>
    </citation>
    <scope>NUCLEOTIDE SEQUENCE</scope>
</reference>
<dbReference type="Proteomes" id="UP000784294">
    <property type="component" value="Unassembled WGS sequence"/>
</dbReference>
<name>A0A448XI25_9PLAT</name>
<evidence type="ECO:0000313" key="3">
    <source>
        <dbReference type="Proteomes" id="UP000784294"/>
    </source>
</evidence>
<proteinExistence type="predicted"/>
<protein>
    <submittedName>
        <fullName evidence="2">Uncharacterized protein</fullName>
    </submittedName>
</protein>
<keyword evidence="1" id="KW-1133">Transmembrane helix</keyword>
<organism evidence="2 3">
    <name type="scientific">Protopolystoma xenopodis</name>
    <dbReference type="NCBI Taxonomy" id="117903"/>
    <lineage>
        <taxon>Eukaryota</taxon>
        <taxon>Metazoa</taxon>
        <taxon>Spiralia</taxon>
        <taxon>Lophotrochozoa</taxon>
        <taxon>Platyhelminthes</taxon>
        <taxon>Monogenea</taxon>
        <taxon>Polyopisthocotylea</taxon>
        <taxon>Polystomatidea</taxon>
        <taxon>Polystomatidae</taxon>
        <taxon>Protopolystoma</taxon>
    </lineage>
</organism>
<gene>
    <name evidence="2" type="ORF">PXEA_LOCUS30741</name>
</gene>
<keyword evidence="1" id="KW-0812">Transmembrane</keyword>
<feature type="transmembrane region" description="Helical" evidence="1">
    <location>
        <begin position="25"/>
        <end position="45"/>
    </location>
</feature>